<comment type="caution">
    <text evidence="1">The sequence shown here is derived from an EMBL/GenBank/DDBJ whole genome shotgun (WGS) entry which is preliminary data.</text>
</comment>
<dbReference type="Proteomes" id="UP000177996">
    <property type="component" value="Unassembled WGS sequence"/>
</dbReference>
<dbReference type="EMBL" id="MHLL01000025">
    <property type="protein sequence ID" value="OGZ08842.1"/>
    <property type="molecule type" value="Genomic_DNA"/>
</dbReference>
<protein>
    <recommendedName>
        <fullName evidence="3">Addiction module toxin, HicA family</fullName>
    </recommendedName>
</protein>
<proteinExistence type="predicted"/>
<organism evidence="1 2">
    <name type="scientific">Candidatus Lloydbacteria bacterium RIFCSPHIGHO2_02_FULL_50_13</name>
    <dbReference type="NCBI Taxonomy" id="1798661"/>
    <lineage>
        <taxon>Bacteria</taxon>
        <taxon>Candidatus Lloydiibacteriota</taxon>
    </lineage>
</organism>
<dbReference type="STRING" id="1798661.A3D65_01970"/>
<dbReference type="SUPFAM" id="SSF54786">
    <property type="entry name" value="YcfA/nrd intein domain"/>
    <property type="match status" value="1"/>
</dbReference>
<evidence type="ECO:0000313" key="2">
    <source>
        <dbReference type="Proteomes" id="UP000177996"/>
    </source>
</evidence>
<dbReference type="InterPro" id="IPR038570">
    <property type="entry name" value="HicA_sf"/>
</dbReference>
<sequence length="76" mass="9155">MPRRIRIGWKQFEEFLFAVGCVFDRERGDHRMYTRAGLKRPIVINRKNPLAPFVVENSLRLLEISYEEFEAMIRKL</sequence>
<name>A0A1G2D5U9_9BACT</name>
<evidence type="ECO:0000313" key="1">
    <source>
        <dbReference type="EMBL" id="OGZ08842.1"/>
    </source>
</evidence>
<accession>A0A1G2D5U9</accession>
<dbReference type="AlphaFoldDB" id="A0A1G2D5U9"/>
<evidence type="ECO:0008006" key="3">
    <source>
        <dbReference type="Google" id="ProtNLM"/>
    </source>
</evidence>
<dbReference type="Gene3D" id="3.30.920.30">
    <property type="entry name" value="Hypothetical protein"/>
    <property type="match status" value="1"/>
</dbReference>
<reference evidence="1 2" key="1">
    <citation type="journal article" date="2016" name="Nat. Commun.">
        <title>Thousands of microbial genomes shed light on interconnected biogeochemical processes in an aquifer system.</title>
        <authorList>
            <person name="Anantharaman K."/>
            <person name="Brown C.T."/>
            <person name="Hug L.A."/>
            <person name="Sharon I."/>
            <person name="Castelle C.J."/>
            <person name="Probst A.J."/>
            <person name="Thomas B.C."/>
            <person name="Singh A."/>
            <person name="Wilkins M.J."/>
            <person name="Karaoz U."/>
            <person name="Brodie E.L."/>
            <person name="Williams K.H."/>
            <person name="Hubbard S.S."/>
            <person name="Banfield J.F."/>
        </authorList>
    </citation>
    <scope>NUCLEOTIDE SEQUENCE [LARGE SCALE GENOMIC DNA]</scope>
</reference>
<gene>
    <name evidence="1" type="ORF">A3D65_01970</name>
</gene>